<name>A0A418Y968_9GAMM</name>
<evidence type="ECO:0000313" key="1">
    <source>
        <dbReference type="EMBL" id="RJG36470.1"/>
    </source>
</evidence>
<dbReference type="OrthoDB" id="7062182at2"/>
<accession>A0A418Y968</accession>
<dbReference type="RefSeq" id="WP_119912607.1">
    <property type="nucleotide sequence ID" value="NZ_QZCH01000077.1"/>
</dbReference>
<evidence type="ECO:0000313" key="2">
    <source>
        <dbReference type="Proteomes" id="UP000283255"/>
    </source>
</evidence>
<reference evidence="1 2" key="2">
    <citation type="submission" date="2019-01" db="EMBL/GenBank/DDBJ databases">
        <title>Motilimonas pumilus sp. nov., isolated from the gut of sea cucumber (Apostichopus japonicus).</title>
        <authorList>
            <person name="Wang F.-Q."/>
            <person name="Ren L.-H."/>
            <person name="Lin Y.-W."/>
            <person name="Sun G.-H."/>
            <person name="Du Z.-J."/>
            <person name="Zhao J.-X."/>
            <person name="Liu X.-J."/>
            <person name="Liu L.-J."/>
        </authorList>
    </citation>
    <scope>NUCLEOTIDE SEQUENCE [LARGE SCALE GENOMIC DNA]</scope>
    <source>
        <strain evidence="1 2">PLHSC7-2</strain>
    </source>
</reference>
<comment type="caution">
    <text evidence="1">The sequence shown here is derived from an EMBL/GenBank/DDBJ whole genome shotgun (WGS) entry which is preliminary data.</text>
</comment>
<protein>
    <submittedName>
        <fullName evidence="1">Uncharacterized protein</fullName>
    </submittedName>
</protein>
<proteinExistence type="predicted"/>
<gene>
    <name evidence="1" type="ORF">D1Z90_20375</name>
</gene>
<sequence length="146" mass="17068">MNAMSKEEAIVVTRSLNLPDVVFKIIDDKVPDKLVNYFSTPMVFDLTSKEQAEYGFGKILPLWSTSNGDIVFAYDFFKDDYFSFNWSGDVMKRFPSWNELISDSISRVMEITWDEQSEDEIFQLLTDIFTPFEIKDINSIFQKILK</sequence>
<dbReference type="EMBL" id="QZCH01000077">
    <property type="protein sequence ID" value="RJG36470.1"/>
    <property type="molecule type" value="Genomic_DNA"/>
</dbReference>
<dbReference type="Proteomes" id="UP000283255">
    <property type="component" value="Unassembled WGS sequence"/>
</dbReference>
<keyword evidence="2" id="KW-1185">Reference proteome</keyword>
<dbReference type="AlphaFoldDB" id="A0A418Y968"/>
<reference evidence="1 2" key="1">
    <citation type="submission" date="2018-09" db="EMBL/GenBank/DDBJ databases">
        <authorList>
            <person name="Wang F."/>
        </authorList>
    </citation>
    <scope>NUCLEOTIDE SEQUENCE [LARGE SCALE GENOMIC DNA]</scope>
    <source>
        <strain evidence="1 2">PLHSC7-2</strain>
    </source>
</reference>
<organism evidence="1 2">
    <name type="scientific">Motilimonas pumila</name>
    <dbReference type="NCBI Taxonomy" id="2303987"/>
    <lineage>
        <taxon>Bacteria</taxon>
        <taxon>Pseudomonadati</taxon>
        <taxon>Pseudomonadota</taxon>
        <taxon>Gammaproteobacteria</taxon>
        <taxon>Alteromonadales</taxon>
        <taxon>Alteromonadales genera incertae sedis</taxon>
        <taxon>Motilimonas</taxon>
    </lineage>
</organism>